<evidence type="ECO:0000256" key="1">
    <source>
        <dbReference type="SAM" id="MobiDB-lite"/>
    </source>
</evidence>
<proteinExistence type="predicted"/>
<dbReference type="Proteomes" id="UP001066276">
    <property type="component" value="Chromosome 6"/>
</dbReference>
<evidence type="ECO:0000313" key="2">
    <source>
        <dbReference type="EMBL" id="KAJ1143195.1"/>
    </source>
</evidence>
<evidence type="ECO:0000313" key="3">
    <source>
        <dbReference type="Proteomes" id="UP001066276"/>
    </source>
</evidence>
<dbReference type="AlphaFoldDB" id="A0AAV7QXR0"/>
<name>A0AAV7QXR0_PLEWA</name>
<feature type="region of interest" description="Disordered" evidence="1">
    <location>
        <begin position="34"/>
        <end position="75"/>
    </location>
</feature>
<sequence>MKWAAAASRRGPRCVSTKPGSIVPAIACSLRRLPQRGDLRGPPLPPWRSSSPLLGRGLFPRPRETQYHPQSRFSP</sequence>
<organism evidence="2 3">
    <name type="scientific">Pleurodeles waltl</name>
    <name type="common">Iberian ribbed newt</name>
    <dbReference type="NCBI Taxonomy" id="8319"/>
    <lineage>
        <taxon>Eukaryota</taxon>
        <taxon>Metazoa</taxon>
        <taxon>Chordata</taxon>
        <taxon>Craniata</taxon>
        <taxon>Vertebrata</taxon>
        <taxon>Euteleostomi</taxon>
        <taxon>Amphibia</taxon>
        <taxon>Batrachia</taxon>
        <taxon>Caudata</taxon>
        <taxon>Salamandroidea</taxon>
        <taxon>Salamandridae</taxon>
        <taxon>Pleurodelinae</taxon>
        <taxon>Pleurodeles</taxon>
    </lineage>
</organism>
<comment type="caution">
    <text evidence="2">The sequence shown here is derived from an EMBL/GenBank/DDBJ whole genome shotgun (WGS) entry which is preliminary data.</text>
</comment>
<protein>
    <submittedName>
        <fullName evidence="2">Uncharacterized protein</fullName>
    </submittedName>
</protein>
<feature type="compositionally biased region" description="Low complexity" evidence="1">
    <location>
        <begin position="47"/>
        <end position="56"/>
    </location>
</feature>
<accession>A0AAV7QXR0</accession>
<keyword evidence="3" id="KW-1185">Reference proteome</keyword>
<dbReference type="EMBL" id="JANPWB010000010">
    <property type="protein sequence ID" value="KAJ1143195.1"/>
    <property type="molecule type" value="Genomic_DNA"/>
</dbReference>
<reference evidence="2" key="1">
    <citation type="journal article" date="2022" name="bioRxiv">
        <title>Sequencing and chromosome-scale assembly of the giantPleurodeles waltlgenome.</title>
        <authorList>
            <person name="Brown T."/>
            <person name="Elewa A."/>
            <person name="Iarovenko S."/>
            <person name="Subramanian E."/>
            <person name="Araus A.J."/>
            <person name="Petzold A."/>
            <person name="Susuki M."/>
            <person name="Suzuki K.-i.T."/>
            <person name="Hayashi T."/>
            <person name="Toyoda A."/>
            <person name="Oliveira C."/>
            <person name="Osipova E."/>
            <person name="Leigh N.D."/>
            <person name="Simon A."/>
            <person name="Yun M.H."/>
        </authorList>
    </citation>
    <scope>NUCLEOTIDE SEQUENCE</scope>
    <source>
        <strain evidence="2">20211129_DDA</strain>
        <tissue evidence="2">Liver</tissue>
    </source>
</reference>
<gene>
    <name evidence="2" type="ORF">NDU88_009506</name>
</gene>